<organism evidence="6 7">
    <name type="scientific">Theobroma cacao</name>
    <name type="common">Cacao</name>
    <name type="synonym">Cocoa</name>
    <dbReference type="NCBI Taxonomy" id="3641"/>
    <lineage>
        <taxon>Eukaryota</taxon>
        <taxon>Viridiplantae</taxon>
        <taxon>Streptophyta</taxon>
        <taxon>Embryophyta</taxon>
        <taxon>Tracheophyta</taxon>
        <taxon>Spermatophyta</taxon>
        <taxon>Magnoliopsida</taxon>
        <taxon>eudicotyledons</taxon>
        <taxon>Gunneridae</taxon>
        <taxon>Pentapetalae</taxon>
        <taxon>rosids</taxon>
        <taxon>malvids</taxon>
        <taxon>Malvales</taxon>
        <taxon>Malvaceae</taxon>
        <taxon>Byttnerioideae</taxon>
        <taxon>Theobroma</taxon>
    </lineage>
</organism>
<evidence type="ECO:0000313" key="7">
    <source>
        <dbReference type="Proteomes" id="UP000026915"/>
    </source>
</evidence>
<gene>
    <name evidence="6" type="ORF">TCM_025427</name>
</gene>
<dbReference type="Pfam" id="PF01582">
    <property type="entry name" value="TIR"/>
    <property type="match status" value="1"/>
</dbReference>
<keyword evidence="3" id="KW-0520">NAD</keyword>
<dbReference type="GO" id="GO:0005634">
    <property type="term" value="C:nucleus"/>
    <property type="evidence" value="ECO:0000318"/>
    <property type="project" value="GO_Central"/>
</dbReference>
<dbReference type="EC" id="3.2.2.6" evidence="1"/>
<evidence type="ECO:0000259" key="5">
    <source>
        <dbReference type="PROSITE" id="PS50104"/>
    </source>
</evidence>
<evidence type="ECO:0000313" key="6">
    <source>
        <dbReference type="EMBL" id="EOY10040.1"/>
    </source>
</evidence>
<protein>
    <recommendedName>
        <fullName evidence="1">ADP-ribosyl cyclase/cyclic ADP-ribose hydrolase</fullName>
        <ecNumber evidence="1">3.2.2.6</ecNumber>
    </recommendedName>
</protein>
<dbReference type="InterPro" id="IPR000157">
    <property type="entry name" value="TIR_dom"/>
</dbReference>
<dbReference type="HOGENOM" id="CLU_1206622_0_0_1"/>
<dbReference type="Gramene" id="EOY10040">
    <property type="protein sequence ID" value="EOY10040"/>
    <property type="gene ID" value="TCM_025427"/>
</dbReference>
<dbReference type="GO" id="GO:0061809">
    <property type="term" value="F:NAD+ nucleosidase activity, cyclic ADP-ribose generating"/>
    <property type="evidence" value="ECO:0007669"/>
    <property type="project" value="UniProtKB-EC"/>
</dbReference>
<dbReference type="PANTHER" id="PTHR32009">
    <property type="entry name" value="TMV RESISTANCE PROTEIN N-LIKE"/>
    <property type="match status" value="1"/>
</dbReference>
<keyword evidence="2" id="KW-0378">Hydrolase</keyword>
<dbReference type="Proteomes" id="UP000026915">
    <property type="component" value="Chromosome 5"/>
</dbReference>
<feature type="domain" description="TIR" evidence="5">
    <location>
        <begin position="175"/>
        <end position="230"/>
    </location>
</feature>
<reference evidence="6 7" key="1">
    <citation type="journal article" date="2013" name="Genome Biol.">
        <title>The genome sequence of the most widely cultivated cacao type and its use to identify candidate genes regulating pod color.</title>
        <authorList>
            <person name="Motamayor J.C."/>
            <person name="Mockaitis K."/>
            <person name="Schmutz J."/>
            <person name="Haiminen N."/>
            <person name="Iii D.L."/>
            <person name="Cornejo O."/>
            <person name="Findley S.D."/>
            <person name="Zheng P."/>
            <person name="Utro F."/>
            <person name="Royaert S."/>
            <person name="Saski C."/>
            <person name="Jenkins J."/>
            <person name="Podicheti R."/>
            <person name="Zhao M."/>
            <person name="Scheffler B.E."/>
            <person name="Stack J.C."/>
            <person name="Feltus F.A."/>
            <person name="Mustiga G.M."/>
            <person name="Amores F."/>
            <person name="Phillips W."/>
            <person name="Marelli J.P."/>
            <person name="May G.D."/>
            <person name="Shapiro H."/>
            <person name="Ma J."/>
            <person name="Bustamante C.D."/>
            <person name="Schnell R.J."/>
            <person name="Main D."/>
            <person name="Gilbert D."/>
            <person name="Parida L."/>
            <person name="Kuhn D.N."/>
        </authorList>
    </citation>
    <scope>NUCLEOTIDE SEQUENCE [LARGE SCALE GENOMIC DNA]</scope>
    <source>
        <strain evidence="7">cv. Matina 1-6</strain>
    </source>
</reference>
<dbReference type="SUPFAM" id="SSF52200">
    <property type="entry name" value="Toll/Interleukin receptor TIR domain"/>
    <property type="match status" value="1"/>
</dbReference>
<dbReference type="GO" id="GO:0007165">
    <property type="term" value="P:signal transduction"/>
    <property type="evidence" value="ECO:0000318"/>
    <property type="project" value="GO_Central"/>
</dbReference>
<dbReference type="InParanoid" id="A0A061EY60"/>
<evidence type="ECO:0000256" key="3">
    <source>
        <dbReference type="ARBA" id="ARBA00023027"/>
    </source>
</evidence>
<dbReference type="InterPro" id="IPR035897">
    <property type="entry name" value="Toll_tir_struct_dom_sf"/>
</dbReference>
<evidence type="ECO:0000256" key="1">
    <source>
        <dbReference type="ARBA" id="ARBA00011982"/>
    </source>
</evidence>
<dbReference type="Gene3D" id="3.40.50.10140">
    <property type="entry name" value="Toll/interleukin-1 receptor homology (TIR) domain"/>
    <property type="match status" value="1"/>
</dbReference>
<comment type="catalytic activity">
    <reaction evidence="4">
        <text>NAD(+) + H2O = ADP-D-ribose + nicotinamide + H(+)</text>
        <dbReference type="Rhea" id="RHEA:16301"/>
        <dbReference type="ChEBI" id="CHEBI:15377"/>
        <dbReference type="ChEBI" id="CHEBI:15378"/>
        <dbReference type="ChEBI" id="CHEBI:17154"/>
        <dbReference type="ChEBI" id="CHEBI:57540"/>
        <dbReference type="ChEBI" id="CHEBI:57967"/>
        <dbReference type="EC" id="3.2.2.6"/>
    </reaction>
    <physiologicalReaction direction="left-to-right" evidence="4">
        <dbReference type="Rhea" id="RHEA:16302"/>
    </physiologicalReaction>
</comment>
<keyword evidence="7" id="KW-1185">Reference proteome</keyword>
<dbReference type="PROSITE" id="PS50104">
    <property type="entry name" value="TIR"/>
    <property type="match status" value="1"/>
</dbReference>
<dbReference type="EMBL" id="CM001883">
    <property type="protein sequence ID" value="EOY10040.1"/>
    <property type="molecule type" value="Genomic_DNA"/>
</dbReference>
<evidence type="ECO:0000256" key="4">
    <source>
        <dbReference type="ARBA" id="ARBA00047304"/>
    </source>
</evidence>
<dbReference type="PANTHER" id="PTHR32009:SF39">
    <property type="entry name" value="TIR DOMAIN-CONTAINING PROTEIN"/>
    <property type="match status" value="1"/>
</dbReference>
<name>A0A061EY60_THECC</name>
<proteinExistence type="predicted"/>
<accession>A0A061EY60</accession>
<dbReference type="AlphaFoldDB" id="A0A061EY60"/>
<evidence type="ECO:0000256" key="2">
    <source>
        <dbReference type="ARBA" id="ARBA00022801"/>
    </source>
</evidence>
<sequence length="230" mass="26354">MGRQVTKEGRKKTRQCWTVGANGGNGYLNALYIITTFKIDDGREDFKTFTIDNNLDYDSEEAHLSNFDAYVTHQEIDCNSHSKSLVIMAYFVEWGNWGHGMDGEEGFGVLDDFFVAILDGIVHLNKVFVANEGELSAFNSHLMIAHRCLINRYKFSCSSSMTVSMVEESLSISRCPYDVFLSFRGADTRKNFTDHLYMVLVHVGIHTFRDDDKIERGEKIRDKIERAIYE</sequence>